<accession>A0A533QKU9</accession>
<gene>
    <name evidence="7" type="ORF">JETT_0229</name>
</gene>
<evidence type="ECO:0000256" key="1">
    <source>
        <dbReference type="ARBA" id="ARBA00008777"/>
    </source>
</evidence>
<keyword evidence="3 5" id="KW-0687">Ribonucleoprotein</keyword>
<sequence length="184" mass="20753">MRHGMRGRHLSRTSAHRKALRQNITNSLFIYGRIITTLEKAKETKSFAEKIITIVKKGLLKKNTDRPGYVHCYRQVLSKLGNADVVEKLFGEGQWREAGSIIQGYMNRNGGYTRILKLSGTRLGVLSGSSVGKVPVLEYKMEGKDRKLRLLGRRLNDNASRVIFELVEGQTHADEEVKPEVTTA</sequence>
<evidence type="ECO:0000313" key="7">
    <source>
        <dbReference type="EMBL" id="TLD43411.1"/>
    </source>
</evidence>
<dbReference type="NCBIfam" id="TIGR00059">
    <property type="entry name" value="L17"/>
    <property type="match status" value="1"/>
</dbReference>
<reference evidence="7 8" key="1">
    <citation type="submission" date="2019-04" db="EMBL/GenBank/DDBJ databases">
        <title>Genome of a novel bacterium Candidatus Jettenia ecosi reconstructed from metagenome of an anammox bioreactor.</title>
        <authorList>
            <person name="Mardanov A.V."/>
            <person name="Beletsky A.V."/>
            <person name="Ravin N.V."/>
            <person name="Botchkova E.A."/>
            <person name="Litti Y.V."/>
            <person name="Nozhevnikova A.N."/>
        </authorList>
    </citation>
    <scope>NUCLEOTIDE SEQUENCE [LARGE SCALE GENOMIC DNA]</scope>
    <source>
        <strain evidence="7">J2</strain>
    </source>
</reference>
<dbReference type="GO" id="GO:0006412">
    <property type="term" value="P:translation"/>
    <property type="evidence" value="ECO:0007669"/>
    <property type="project" value="InterPro"/>
</dbReference>
<evidence type="ECO:0000313" key="8">
    <source>
        <dbReference type="Proteomes" id="UP000319783"/>
    </source>
</evidence>
<dbReference type="EMBL" id="SULG01000003">
    <property type="protein sequence ID" value="TLD43411.1"/>
    <property type="molecule type" value="Genomic_DNA"/>
</dbReference>
<dbReference type="InterPro" id="IPR000456">
    <property type="entry name" value="Ribosomal_bL17"/>
</dbReference>
<evidence type="ECO:0000256" key="5">
    <source>
        <dbReference type="RuleBase" id="RU000660"/>
    </source>
</evidence>
<dbReference type="GO" id="GO:0022625">
    <property type="term" value="C:cytosolic large ribosomal subunit"/>
    <property type="evidence" value="ECO:0007669"/>
    <property type="project" value="TreeGrafter"/>
</dbReference>
<comment type="similarity">
    <text evidence="1 5">Belongs to the bacterial ribosomal protein bL17 family.</text>
</comment>
<dbReference type="Pfam" id="PF01196">
    <property type="entry name" value="Ribosomal_L17"/>
    <property type="match status" value="1"/>
</dbReference>
<organism evidence="7 8">
    <name type="scientific">Candidatus Jettenia ecosi</name>
    <dbReference type="NCBI Taxonomy" id="2494326"/>
    <lineage>
        <taxon>Bacteria</taxon>
        <taxon>Pseudomonadati</taxon>
        <taxon>Planctomycetota</taxon>
        <taxon>Candidatus Brocadiia</taxon>
        <taxon>Candidatus Brocadiales</taxon>
        <taxon>Candidatus Brocadiaceae</taxon>
        <taxon>Candidatus Jettenia</taxon>
    </lineage>
</organism>
<proteinExistence type="inferred from homology"/>
<dbReference type="PANTHER" id="PTHR14413">
    <property type="entry name" value="RIBOSOMAL PROTEIN L17"/>
    <property type="match status" value="1"/>
</dbReference>
<evidence type="ECO:0000256" key="6">
    <source>
        <dbReference type="RuleBase" id="RU000661"/>
    </source>
</evidence>
<dbReference type="InterPro" id="IPR036373">
    <property type="entry name" value="Ribosomal_bL17_sf"/>
</dbReference>
<dbReference type="AlphaFoldDB" id="A0A533QKU9"/>
<dbReference type="GO" id="GO:0003735">
    <property type="term" value="F:structural constituent of ribosome"/>
    <property type="evidence" value="ECO:0007669"/>
    <property type="project" value="InterPro"/>
</dbReference>
<evidence type="ECO:0000256" key="2">
    <source>
        <dbReference type="ARBA" id="ARBA00022980"/>
    </source>
</evidence>
<dbReference type="Proteomes" id="UP000319783">
    <property type="component" value="Unassembled WGS sequence"/>
</dbReference>
<dbReference type="PANTHER" id="PTHR14413:SF16">
    <property type="entry name" value="LARGE RIBOSOMAL SUBUNIT PROTEIN BL17M"/>
    <property type="match status" value="1"/>
</dbReference>
<evidence type="ECO:0000256" key="4">
    <source>
        <dbReference type="ARBA" id="ARBA00035494"/>
    </source>
</evidence>
<evidence type="ECO:0000256" key="3">
    <source>
        <dbReference type="ARBA" id="ARBA00023274"/>
    </source>
</evidence>
<protein>
    <recommendedName>
        <fullName evidence="4 6">50S ribosomal protein L17</fullName>
    </recommendedName>
</protein>
<keyword evidence="2 5" id="KW-0689">Ribosomal protein</keyword>
<dbReference type="Gene3D" id="3.90.1030.10">
    <property type="entry name" value="Ribosomal protein L17"/>
    <property type="match status" value="1"/>
</dbReference>
<dbReference type="SUPFAM" id="SSF64263">
    <property type="entry name" value="Prokaryotic ribosomal protein L17"/>
    <property type="match status" value="1"/>
</dbReference>
<comment type="caution">
    <text evidence="7">The sequence shown here is derived from an EMBL/GenBank/DDBJ whole genome shotgun (WGS) entry which is preliminary data.</text>
</comment>
<name>A0A533QKU9_9BACT</name>